<dbReference type="InterPro" id="IPR029787">
    <property type="entry name" value="Nucleotide_cyclase"/>
</dbReference>
<dbReference type="Gene3D" id="3.30.70.1230">
    <property type="entry name" value="Nucleotide cyclase"/>
    <property type="match status" value="1"/>
</dbReference>
<evidence type="ECO:0000313" key="5">
    <source>
        <dbReference type="Proteomes" id="UP000596827"/>
    </source>
</evidence>
<dbReference type="PROSITE" id="PS50110">
    <property type="entry name" value="RESPONSE_REGULATORY"/>
    <property type="match status" value="1"/>
</dbReference>
<keyword evidence="1" id="KW-0597">Phosphoprotein</keyword>
<dbReference type="RefSeq" id="WP_187084205.1">
    <property type="nucleotide sequence ID" value="NZ_JACORU010000012.1"/>
</dbReference>
<dbReference type="SUPFAM" id="SSF52172">
    <property type="entry name" value="CheY-like"/>
    <property type="match status" value="1"/>
</dbReference>
<proteinExistence type="predicted"/>
<reference evidence="4" key="1">
    <citation type="submission" date="2020-08" db="EMBL/GenBank/DDBJ databases">
        <title>Ramlibacter sp. GTP1 16S ribosomal RNA gene genome sequencing and assembly.</title>
        <authorList>
            <person name="Kang M."/>
        </authorList>
    </citation>
    <scope>NUCLEOTIDE SEQUENCE</scope>
    <source>
        <strain evidence="4">GTP1</strain>
    </source>
</reference>
<dbReference type="PROSITE" id="PS50125">
    <property type="entry name" value="GUANYLATE_CYCLASE_2"/>
    <property type="match status" value="1"/>
</dbReference>
<dbReference type="Pfam" id="PF00211">
    <property type="entry name" value="Guanylate_cyc"/>
    <property type="match status" value="1"/>
</dbReference>
<dbReference type="Proteomes" id="UP000596827">
    <property type="component" value="Unassembled WGS sequence"/>
</dbReference>
<evidence type="ECO:0000313" key="4">
    <source>
        <dbReference type="EMBL" id="MBC5767717.1"/>
    </source>
</evidence>
<sequence length="341" mass="37174">MAESGARLLVVEDNKVNRLLLARSVEQLGHRVGTAENGRIALDMLREDRWDLVLLDVEMPEMDGFQVMEHMLADRRLRDIPVIVTSALEGLQDAVRCIELGADDYLRKPVNAVLLKARIGSSLEKKRLRDELRLTLRRFATPEVEQHLDESGFALGGRHVHGAVMFTDIRGFTTLSEAIGPQECIELLNAWYALMFDAIGAHGGVVNTMAGDGLMAIFGAPLPLQEPSLCAVRAALDMQEMVKLLNDERSAQGKPPLKIGIGIATGEMIAGYAGTHQRASYTCIGDTVNLAARLEAHTKAIDKGIAVDGATWAAVRERIPMESCGVFTFKGKTVATEVYAA</sequence>
<feature type="domain" description="Guanylate cyclase" evidence="3">
    <location>
        <begin position="163"/>
        <end position="295"/>
    </location>
</feature>
<evidence type="ECO:0000256" key="1">
    <source>
        <dbReference type="PROSITE-ProRule" id="PRU00169"/>
    </source>
</evidence>
<dbReference type="AlphaFoldDB" id="A0A923MEU9"/>
<dbReference type="InterPro" id="IPR050697">
    <property type="entry name" value="Adenylyl/Guanylyl_Cyclase_3/4"/>
</dbReference>
<dbReference type="Gene3D" id="3.40.50.2300">
    <property type="match status" value="1"/>
</dbReference>
<name>A0A923MEU9_9BURK</name>
<dbReference type="PANTHER" id="PTHR43081">
    <property type="entry name" value="ADENYLATE CYCLASE, TERMINAL-DIFFERENTIATION SPECIFIC-RELATED"/>
    <property type="match status" value="1"/>
</dbReference>
<organism evidence="4 5">
    <name type="scientific">Ramlibacter albus</name>
    <dbReference type="NCBI Taxonomy" id="2079448"/>
    <lineage>
        <taxon>Bacteria</taxon>
        <taxon>Pseudomonadati</taxon>
        <taxon>Pseudomonadota</taxon>
        <taxon>Betaproteobacteria</taxon>
        <taxon>Burkholderiales</taxon>
        <taxon>Comamonadaceae</taxon>
        <taxon>Ramlibacter</taxon>
    </lineage>
</organism>
<dbReference type="Pfam" id="PF00072">
    <property type="entry name" value="Response_reg"/>
    <property type="match status" value="1"/>
</dbReference>
<dbReference type="SUPFAM" id="SSF55073">
    <property type="entry name" value="Nucleotide cyclase"/>
    <property type="match status" value="1"/>
</dbReference>
<feature type="modified residue" description="4-aspartylphosphate" evidence="1">
    <location>
        <position position="56"/>
    </location>
</feature>
<dbReference type="EMBL" id="JACORU010000012">
    <property type="protein sequence ID" value="MBC5767717.1"/>
    <property type="molecule type" value="Genomic_DNA"/>
</dbReference>
<keyword evidence="5" id="KW-1185">Reference proteome</keyword>
<feature type="domain" description="Response regulatory" evidence="2">
    <location>
        <begin position="7"/>
        <end position="123"/>
    </location>
</feature>
<accession>A0A923MEU9</accession>
<dbReference type="InterPro" id="IPR011006">
    <property type="entry name" value="CheY-like_superfamily"/>
</dbReference>
<dbReference type="GO" id="GO:0009190">
    <property type="term" value="P:cyclic nucleotide biosynthetic process"/>
    <property type="evidence" value="ECO:0007669"/>
    <property type="project" value="InterPro"/>
</dbReference>
<dbReference type="SMART" id="SM00044">
    <property type="entry name" value="CYCc"/>
    <property type="match status" value="1"/>
</dbReference>
<dbReference type="CDD" id="cd07302">
    <property type="entry name" value="CHD"/>
    <property type="match status" value="1"/>
</dbReference>
<protein>
    <submittedName>
        <fullName evidence="4">Response regulator</fullName>
    </submittedName>
</protein>
<evidence type="ECO:0000259" key="3">
    <source>
        <dbReference type="PROSITE" id="PS50125"/>
    </source>
</evidence>
<comment type="caution">
    <text evidence="4">The sequence shown here is derived from an EMBL/GenBank/DDBJ whole genome shotgun (WGS) entry which is preliminary data.</text>
</comment>
<dbReference type="SMART" id="SM00448">
    <property type="entry name" value="REC"/>
    <property type="match status" value="1"/>
</dbReference>
<dbReference type="PANTHER" id="PTHR43081:SF1">
    <property type="entry name" value="ADENYLATE CYCLASE, TERMINAL-DIFFERENTIATION SPECIFIC"/>
    <property type="match status" value="1"/>
</dbReference>
<dbReference type="InterPro" id="IPR001789">
    <property type="entry name" value="Sig_transdc_resp-reg_receiver"/>
</dbReference>
<dbReference type="GO" id="GO:0004016">
    <property type="term" value="F:adenylate cyclase activity"/>
    <property type="evidence" value="ECO:0007669"/>
    <property type="project" value="UniProtKB-ARBA"/>
</dbReference>
<dbReference type="InterPro" id="IPR001054">
    <property type="entry name" value="A/G_cyclase"/>
</dbReference>
<dbReference type="GO" id="GO:0000160">
    <property type="term" value="P:phosphorelay signal transduction system"/>
    <property type="evidence" value="ECO:0007669"/>
    <property type="project" value="InterPro"/>
</dbReference>
<gene>
    <name evidence="4" type="ORF">H8R02_24845</name>
</gene>
<evidence type="ECO:0000259" key="2">
    <source>
        <dbReference type="PROSITE" id="PS50110"/>
    </source>
</evidence>